<sequence length="152" mass="17545">MMQKYFEDKALPFKDPENVSITDVETKKIREGHYKKTKTLLWMAPIIYLIFCLVVENCVIKQAKNYIPIKFVEPCNFPDIISVEKYIELKVEFGKATKGLAAINSVVKFDDMPPEFSTILLNKNKIFLAATVFLKQNFITKKSIAQNVTKKM</sequence>
<protein>
    <submittedName>
        <fullName evidence="3">Uncharacterized protein</fullName>
    </submittedName>
</protein>
<feature type="transmembrane region" description="Helical" evidence="1">
    <location>
        <begin position="40"/>
        <end position="60"/>
    </location>
</feature>
<dbReference type="AlphaFoldDB" id="A0A914Z9H7"/>
<keyword evidence="1" id="KW-0812">Transmembrane</keyword>
<accession>A0A914Z9H7</accession>
<evidence type="ECO:0000313" key="2">
    <source>
        <dbReference type="Proteomes" id="UP000887577"/>
    </source>
</evidence>
<keyword evidence="2" id="KW-1185">Reference proteome</keyword>
<keyword evidence="1" id="KW-1133">Transmembrane helix</keyword>
<evidence type="ECO:0000313" key="3">
    <source>
        <dbReference type="WBParaSite" id="PSU_v2.g8461.t1"/>
    </source>
</evidence>
<dbReference type="WBParaSite" id="PSU_v2.g8461.t1">
    <property type="protein sequence ID" value="PSU_v2.g8461.t1"/>
    <property type="gene ID" value="PSU_v2.g8461"/>
</dbReference>
<keyword evidence="1" id="KW-0472">Membrane</keyword>
<organism evidence="2 3">
    <name type="scientific">Panagrolaimus superbus</name>
    <dbReference type="NCBI Taxonomy" id="310955"/>
    <lineage>
        <taxon>Eukaryota</taxon>
        <taxon>Metazoa</taxon>
        <taxon>Ecdysozoa</taxon>
        <taxon>Nematoda</taxon>
        <taxon>Chromadorea</taxon>
        <taxon>Rhabditida</taxon>
        <taxon>Tylenchina</taxon>
        <taxon>Panagrolaimomorpha</taxon>
        <taxon>Panagrolaimoidea</taxon>
        <taxon>Panagrolaimidae</taxon>
        <taxon>Panagrolaimus</taxon>
    </lineage>
</organism>
<proteinExistence type="predicted"/>
<reference evidence="3" key="1">
    <citation type="submission" date="2022-11" db="UniProtKB">
        <authorList>
            <consortium name="WormBaseParasite"/>
        </authorList>
    </citation>
    <scope>IDENTIFICATION</scope>
</reference>
<name>A0A914Z9H7_9BILA</name>
<evidence type="ECO:0000256" key="1">
    <source>
        <dbReference type="SAM" id="Phobius"/>
    </source>
</evidence>
<dbReference type="Proteomes" id="UP000887577">
    <property type="component" value="Unplaced"/>
</dbReference>